<dbReference type="InterPro" id="IPR001173">
    <property type="entry name" value="Glyco_trans_2-like"/>
</dbReference>
<feature type="domain" description="Glycosyltransferase 2-like" evidence="1">
    <location>
        <begin position="49"/>
        <end position="164"/>
    </location>
</feature>
<evidence type="ECO:0000313" key="2">
    <source>
        <dbReference type="EMBL" id="OBU05063.1"/>
    </source>
</evidence>
<sequence length="282" mass="33639">MSREFFRKVTDKQHIKLSYVTHFYCNQQDISEVINLLRGYEKMPAAVLDHVQFVIVDDCSPVEYEIPEFDLNLTWLRITTDIPWNQGGSRNLGVTYAKSDKILMTDLDHVLPESTFTYLINAANPGRTFYKLYRQDENGKTYKGHSNLFFMSRSRFFRFYGYDEEYCGHYGAEDYRFVKLQKYNGSRQRYLPKSVYAQERVVDREKSYHTLDRDLSYNTPVDKRKHDEICTYGAEAGHSRLFLDFEWKILKSVSRPQPAERKKMPGWKTRWWLRWLFASLAK</sequence>
<dbReference type="RefSeq" id="WP_067404447.1">
    <property type="nucleotide sequence ID" value="NZ_LZEY01000045.1"/>
</dbReference>
<evidence type="ECO:0000313" key="3">
    <source>
        <dbReference type="Proteomes" id="UP000092377"/>
    </source>
</evidence>
<comment type="caution">
    <text evidence="2">The sequence shown here is derived from an EMBL/GenBank/DDBJ whole genome shotgun (WGS) entry which is preliminary data.</text>
</comment>
<name>A0A1B8H7L5_9GAMM</name>
<dbReference type="EMBL" id="LZEY01000045">
    <property type="protein sequence ID" value="OBU05063.1"/>
    <property type="molecule type" value="Genomic_DNA"/>
</dbReference>
<evidence type="ECO:0000259" key="1">
    <source>
        <dbReference type="Pfam" id="PF00535"/>
    </source>
</evidence>
<protein>
    <submittedName>
        <fullName evidence="2">Glycosyltransferase group 2</fullName>
    </submittedName>
</protein>
<accession>A0A1B8H7L5</accession>
<dbReference type="AlphaFoldDB" id="A0A1B8H7L5"/>
<organism evidence="2 3">
    <name type="scientific">Morganella psychrotolerans</name>
    <dbReference type="NCBI Taxonomy" id="368603"/>
    <lineage>
        <taxon>Bacteria</taxon>
        <taxon>Pseudomonadati</taxon>
        <taxon>Pseudomonadota</taxon>
        <taxon>Gammaproteobacteria</taxon>
        <taxon>Enterobacterales</taxon>
        <taxon>Morganellaceae</taxon>
        <taxon>Morganella</taxon>
    </lineage>
</organism>
<dbReference type="InterPro" id="IPR029044">
    <property type="entry name" value="Nucleotide-diphossugar_trans"/>
</dbReference>
<keyword evidence="2" id="KW-0808">Transferase</keyword>
<proteinExistence type="predicted"/>
<gene>
    <name evidence="2" type="ORF">AYY18_08220</name>
</gene>
<dbReference type="Gene3D" id="3.90.550.10">
    <property type="entry name" value="Spore Coat Polysaccharide Biosynthesis Protein SpsA, Chain A"/>
    <property type="match status" value="1"/>
</dbReference>
<dbReference type="SUPFAM" id="SSF53448">
    <property type="entry name" value="Nucleotide-diphospho-sugar transferases"/>
    <property type="match status" value="1"/>
</dbReference>
<dbReference type="OrthoDB" id="9179862at2"/>
<dbReference type="Pfam" id="PF00535">
    <property type="entry name" value="Glycos_transf_2"/>
    <property type="match status" value="1"/>
</dbReference>
<reference evidence="3" key="1">
    <citation type="submission" date="2016-06" db="EMBL/GenBank/DDBJ databases">
        <authorList>
            <person name="Butler K."/>
        </authorList>
    </citation>
    <scope>NUCLEOTIDE SEQUENCE [LARGE SCALE GENOMIC DNA]</scope>
    <source>
        <strain evidence="3">GCSL-Mp20</strain>
    </source>
</reference>
<dbReference type="Proteomes" id="UP000092377">
    <property type="component" value="Unassembled WGS sequence"/>
</dbReference>
<dbReference type="GO" id="GO:0016740">
    <property type="term" value="F:transferase activity"/>
    <property type="evidence" value="ECO:0007669"/>
    <property type="project" value="UniProtKB-KW"/>
</dbReference>
<keyword evidence="3" id="KW-1185">Reference proteome</keyword>
<dbReference type="CDD" id="cd00761">
    <property type="entry name" value="Glyco_tranf_GTA_type"/>
    <property type="match status" value="1"/>
</dbReference>